<dbReference type="InterPro" id="IPR050185">
    <property type="entry name" value="Ub_carboxyl-term_hydrolase"/>
</dbReference>
<keyword evidence="5" id="KW-1185">Reference proteome</keyword>
<protein>
    <recommendedName>
        <fullName evidence="2">ubiquitinyl hydrolase 1</fullName>
        <ecNumber evidence="2">3.4.19.12</ecNumber>
    </recommendedName>
</protein>
<dbReference type="InterPro" id="IPR038765">
    <property type="entry name" value="Papain-like_cys_pep_sf"/>
</dbReference>
<evidence type="ECO:0000256" key="1">
    <source>
        <dbReference type="ARBA" id="ARBA00000707"/>
    </source>
</evidence>
<reference evidence="4 5" key="1">
    <citation type="submission" date="2022-01" db="EMBL/GenBank/DDBJ databases">
        <title>A chromosomal length assembly of Cordylochernes scorpioides.</title>
        <authorList>
            <person name="Zeh D."/>
            <person name="Zeh J."/>
        </authorList>
    </citation>
    <scope>NUCLEOTIDE SEQUENCE [LARGE SCALE GENOMIC DNA]</scope>
    <source>
        <strain evidence="4">IN4F17</strain>
        <tissue evidence="4">Whole Body</tissue>
    </source>
</reference>
<evidence type="ECO:0000313" key="5">
    <source>
        <dbReference type="Proteomes" id="UP001235939"/>
    </source>
</evidence>
<dbReference type="CDD" id="cd02257">
    <property type="entry name" value="Peptidase_C19"/>
    <property type="match status" value="1"/>
</dbReference>
<dbReference type="EC" id="3.4.19.12" evidence="2"/>
<proteinExistence type="predicted"/>
<evidence type="ECO:0000313" key="4">
    <source>
        <dbReference type="EMBL" id="UYV73789.1"/>
    </source>
</evidence>
<dbReference type="PROSITE" id="PS50235">
    <property type="entry name" value="USP_3"/>
    <property type="match status" value="1"/>
</dbReference>
<dbReference type="Pfam" id="PF00443">
    <property type="entry name" value="UCH"/>
    <property type="match status" value="1"/>
</dbReference>
<dbReference type="Gene3D" id="3.90.70.10">
    <property type="entry name" value="Cysteine proteinases"/>
    <property type="match status" value="1"/>
</dbReference>
<feature type="domain" description="USP" evidence="3">
    <location>
        <begin position="1"/>
        <end position="262"/>
    </location>
</feature>
<dbReference type="PROSITE" id="PS00973">
    <property type="entry name" value="USP_2"/>
    <property type="match status" value="1"/>
</dbReference>
<dbReference type="EMBL" id="CP092873">
    <property type="protein sequence ID" value="UYV73789.1"/>
    <property type="molecule type" value="Genomic_DNA"/>
</dbReference>
<dbReference type="Proteomes" id="UP001235939">
    <property type="component" value="Chromosome 11"/>
</dbReference>
<dbReference type="PANTHER" id="PTHR21646">
    <property type="entry name" value="UBIQUITIN CARBOXYL-TERMINAL HYDROLASE"/>
    <property type="match status" value="1"/>
</dbReference>
<evidence type="ECO:0000259" key="3">
    <source>
        <dbReference type="PROSITE" id="PS50235"/>
    </source>
</evidence>
<organism evidence="4 5">
    <name type="scientific">Cordylochernes scorpioides</name>
    <dbReference type="NCBI Taxonomy" id="51811"/>
    <lineage>
        <taxon>Eukaryota</taxon>
        <taxon>Metazoa</taxon>
        <taxon>Ecdysozoa</taxon>
        <taxon>Arthropoda</taxon>
        <taxon>Chelicerata</taxon>
        <taxon>Arachnida</taxon>
        <taxon>Pseudoscorpiones</taxon>
        <taxon>Cheliferoidea</taxon>
        <taxon>Chernetidae</taxon>
        <taxon>Cordylochernes</taxon>
    </lineage>
</organism>
<gene>
    <name evidence="4" type="ORF">LAZ67_11000926</name>
</gene>
<dbReference type="InterPro" id="IPR028889">
    <property type="entry name" value="USP"/>
</dbReference>
<dbReference type="SUPFAM" id="SSF54001">
    <property type="entry name" value="Cysteine proteinases"/>
    <property type="match status" value="1"/>
</dbReference>
<dbReference type="InterPro" id="IPR001394">
    <property type="entry name" value="Peptidase_C19_UCH"/>
</dbReference>
<evidence type="ECO:0000256" key="2">
    <source>
        <dbReference type="ARBA" id="ARBA00012759"/>
    </source>
</evidence>
<sequence>MLLEDMWKQDGPLKPKEFHEYVGSLDSRFGNYTEEDSMEYLQFLICQLRNELNSPTESEAKTETTDKGLQSWQEYVQIENSPLVHIFASQVFKAIRCQSCPYTSERYEVYWDFSFPIPEKPNPTIHDCFTQLFEREVIEDYTCGKCNQKGCVKTFNISKWPKILKIQFFRFSAFDQQKINNMIHFPINLDLSQFGSTTKYDLYAVVNHFGNRDSGHYLADAKHPISGKWYRYDDKRVKGIESTQVLKEVYDEKCMNIKNVRKWCREFNEGRINVHDEQRSGRPSLPESTVARIDEMVRANRRITLEEIEDVLNEDCSHFSVHKIVSETLSYRKVSARWVDKWLKEAAGEWYNTGITKLGDRMKKVIEHQADYVEK</sequence>
<comment type="catalytic activity">
    <reaction evidence="1">
        <text>Thiol-dependent hydrolysis of ester, thioester, amide, peptide and isopeptide bonds formed by the C-terminal Gly of ubiquitin (a 76-residue protein attached to proteins as an intracellular targeting signal).</text>
        <dbReference type="EC" id="3.4.19.12"/>
    </reaction>
</comment>
<name>A0ABY6KYS7_9ARAC</name>
<dbReference type="InterPro" id="IPR018200">
    <property type="entry name" value="USP_CS"/>
</dbReference>
<accession>A0ABY6KYS7</accession>